<dbReference type="InterPro" id="IPR006776">
    <property type="entry name" value="SsgB"/>
</dbReference>
<gene>
    <name evidence="7" type="ORF">EJC51_28420</name>
</gene>
<comment type="subcellular location">
    <subcellularLocation>
        <location evidence="1">Cell septum</location>
    </subcellularLocation>
</comment>
<dbReference type="GO" id="GO:0030435">
    <property type="term" value="P:sporulation resulting in formation of a cellular spore"/>
    <property type="evidence" value="ECO:0007669"/>
    <property type="project" value="UniProtKB-KW"/>
</dbReference>
<sequence length="137" mass="14755">MSLTLEQSTGARLLTPADEELAVTLTLRYTSADPLAVHLLFPAWISLDGEELTWTFARSLLEEGLGGPAGVGNVHVRPYDPKRTAVEFRAPEGVAVVLFDATTLHRFLLRTYTITEPGGEPLEPVLDEGLSALLGGV</sequence>
<keyword evidence="5" id="KW-0717">Septation</keyword>
<evidence type="ECO:0000256" key="5">
    <source>
        <dbReference type="ARBA" id="ARBA00023210"/>
    </source>
</evidence>
<evidence type="ECO:0000313" key="7">
    <source>
        <dbReference type="EMBL" id="AZP19648.1"/>
    </source>
</evidence>
<organism evidence="7 8">
    <name type="scientific">Streptomyces aquilus</name>
    <dbReference type="NCBI Taxonomy" id="2548456"/>
    <lineage>
        <taxon>Bacteria</taxon>
        <taxon>Bacillati</taxon>
        <taxon>Actinomycetota</taxon>
        <taxon>Actinomycetes</taxon>
        <taxon>Kitasatosporales</taxon>
        <taxon>Streptomycetaceae</taxon>
        <taxon>Streptomyces</taxon>
    </lineage>
</organism>
<proteinExistence type="inferred from homology"/>
<keyword evidence="3 7" id="KW-0132">Cell division</keyword>
<dbReference type="GO" id="GO:0030428">
    <property type="term" value="C:cell septum"/>
    <property type="evidence" value="ECO:0007669"/>
    <property type="project" value="UniProtKB-SubCell"/>
</dbReference>
<dbReference type="Pfam" id="PF04686">
    <property type="entry name" value="SsgA"/>
    <property type="match status" value="1"/>
</dbReference>
<reference evidence="7 8" key="1">
    <citation type="submission" date="2018-12" db="EMBL/GenBank/DDBJ databases">
        <authorList>
            <person name="Li K."/>
        </authorList>
    </citation>
    <scope>NUCLEOTIDE SEQUENCE [LARGE SCALE GENOMIC DNA]</scope>
    <source>
        <strain evidence="8">CR22</strain>
    </source>
</reference>
<keyword evidence="8" id="KW-1185">Reference proteome</keyword>
<dbReference type="Gene3D" id="2.30.31.20">
    <property type="entry name" value="Sporulation-specific cell division protein SsgB"/>
    <property type="match status" value="1"/>
</dbReference>
<evidence type="ECO:0000256" key="6">
    <source>
        <dbReference type="ARBA" id="ARBA00023306"/>
    </source>
</evidence>
<dbReference type="AlphaFoldDB" id="A0A3Q9C5D7"/>
<name>A0A3Q9C5D7_9ACTN</name>
<accession>A0A3Q9C5D7</accession>
<dbReference type="EMBL" id="CP034463">
    <property type="protein sequence ID" value="AZP19648.1"/>
    <property type="molecule type" value="Genomic_DNA"/>
</dbReference>
<evidence type="ECO:0000256" key="3">
    <source>
        <dbReference type="ARBA" id="ARBA00022618"/>
    </source>
</evidence>
<keyword evidence="6" id="KW-0131">Cell cycle</keyword>
<dbReference type="Proteomes" id="UP000280197">
    <property type="component" value="Chromosome"/>
</dbReference>
<evidence type="ECO:0000256" key="4">
    <source>
        <dbReference type="ARBA" id="ARBA00022969"/>
    </source>
</evidence>
<evidence type="ECO:0000313" key="8">
    <source>
        <dbReference type="Proteomes" id="UP000280197"/>
    </source>
</evidence>
<keyword evidence="4" id="KW-0749">Sporulation</keyword>
<dbReference type="RefSeq" id="WP_126273690.1">
    <property type="nucleotide sequence ID" value="NZ_CP034463.1"/>
</dbReference>
<dbReference type="KEGG" id="saqu:EJC51_28420"/>
<dbReference type="GO" id="GO:0000917">
    <property type="term" value="P:division septum assembly"/>
    <property type="evidence" value="ECO:0007669"/>
    <property type="project" value="UniProtKB-KW"/>
</dbReference>
<evidence type="ECO:0000256" key="1">
    <source>
        <dbReference type="ARBA" id="ARBA00004431"/>
    </source>
</evidence>
<protein>
    <submittedName>
        <fullName evidence="7">SsgA family sporulation/cell division regulator</fullName>
    </submittedName>
</protein>
<evidence type="ECO:0000256" key="2">
    <source>
        <dbReference type="ARBA" id="ARBA00009323"/>
    </source>
</evidence>
<comment type="similarity">
    <text evidence="2">Belongs to the SsgA family.</text>
</comment>
<dbReference type="InterPro" id="IPR038658">
    <property type="entry name" value="SsgB_sf"/>
</dbReference>